<name>A0ABR5LZ78_9MYCO</name>
<sequence>MGRLRTAMQTDRPIEVLEDGTATLLRPGCGSIRALRSSIVTASALTQKARRRSTGRAASRRSVAHLAHRGGAVDGAVARHRAALPAAIIAPEPQDRPDAAVVAAETHSGAGSRPVLAEGTNILAISRELGLSRGTTRRFARARRLMNCRSTIASGTESVFSRHTNPSCIGGGMWRVPNTMWPFEEITAHSYQGSEMLVRDYLQPFLALTHLPVAPPSHRSSAKSSAGS</sequence>
<proteinExistence type="predicted"/>
<comment type="caution">
    <text evidence="1">The sequence shown here is derived from an EMBL/GenBank/DDBJ whole genome shotgun (WGS) entry which is preliminary data.</text>
</comment>
<evidence type="ECO:0000313" key="2">
    <source>
        <dbReference type="Proteomes" id="UP000037962"/>
    </source>
</evidence>
<dbReference type="Proteomes" id="UP000037962">
    <property type="component" value="Unassembled WGS sequence"/>
</dbReference>
<reference evidence="1 2" key="1">
    <citation type="submission" date="2015-09" db="EMBL/GenBank/DDBJ databases">
        <title>Genome Sequences of Mycobacterium immunogenum Isolates, Recuperated from a Chloraminated Drinking Water Distribution System Simulator Subjected to Episodes of Nitrification.</title>
        <authorList>
            <person name="Gomez-Alvarez V."/>
            <person name="Revetta R.P."/>
        </authorList>
    </citation>
    <scope>NUCLEOTIDE SEQUENCE [LARGE SCALE GENOMIC DNA]</scope>
    <source>
        <strain evidence="1 2">H076</strain>
    </source>
</reference>
<accession>A0ABR5LZ78</accession>
<dbReference type="EMBL" id="LJFS01000001">
    <property type="protein sequence ID" value="KPG37638.1"/>
    <property type="molecule type" value="Genomic_DNA"/>
</dbReference>
<evidence type="ECO:0000313" key="1">
    <source>
        <dbReference type="EMBL" id="KPG37638.1"/>
    </source>
</evidence>
<organism evidence="1 2">
    <name type="scientific">Mycobacteroides immunogenum</name>
    <dbReference type="NCBI Taxonomy" id="83262"/>
    <lineage>
        <taxon>Bacteria</taxon>
        <taxon>Bacillati</taxon>
        <taxon>Actinomycetota</taxon>
        <taxon>Actinomycetes</taxon>
        <taxon>Mycobacteriales</taxon>
        <taxon>Mycobacteriaceae</taxon>
        <taxon>Mycobacteroides</taxon>
    </lineage>
</organism>
<gene>
    <name evidence="1" type="ORF">AN912_01245</name>
</gene>
<keyword evidence="2" id="KW-1185">Reference proteome</keyword>
<protein>
    <submittedName>
        <fullName evidence="1">Uncharacterized protein</fullName>
    </submittedName>
</protein>